<dbReference type="Pfam" id="PF13639">
    <property type="entry name" value="zf-RING_2"/>
    <property type="match status" value="1"/>
</dbReference>
<dbReference type="AlphaFoldDB" id="A0A5J4X339"/>
<dbReference type="InterPro" id="IPR033276">
    <property type="entry name" value="BB"/>
</dbReference>
<dbReference type="Gene3D" id="3.30.40.10">
    <property type="entry name" value="Zinc/RING finger domain, C3HC4 (zinc finger)"/>
    <property type="match status" value="1"/>
</dbReference>
<dbReference type="GO" id="GO:0016567">
    <property type="term" value="P:protein ubiquitination"/>
    <property type="evidence" value="ECO:0007669"/>
    <property type="project" value="InterPro"/>
</dbReference>
<gene>
    <name evidence="4" type="ORF">EZS28_002827</name>
</gene>
<sequence length="259" mass="31076">MNNNKEDLPMDNNKEDHLQVQDNRGRYHLELNNINQENHLKHNNLKQDKGKECNNQKLKDKDRLNMKEKEFNKKDKGNKNQKEKEFNKKDKDRLNKKDKGYLKDKDRQIYKYNKRMKDSNREVMEEELCKLKEEEIIENRNKEDRGIIYEQQGHRQFGRVTQVLRGQQSIDDLSYDQMLELEERMGKVEIVMSEQEIRNLPRVIYQSDGVDAQSCAICQDEFVNGDSAIRLQCAHQFHPNCISKWFRKSRKCPICNQQL</sequence>
<dbReference type="GO" id="GO:0004842">
    <property type="term" value="F:ubiquitin-protein transferase activity"/>
    <property type="evidence" value="ECO:0007669"/>
    <property type="project" value="InterPro"/>
</dbReference>
<dbReference type="PANTHER" id="PTHR46400">
    <property type="entry name" value="RING/U-BOX SUPERFAMILY PROTEIN"/>
    <property type="match status" value="1"/>
</dbReference>
<dbReference type="SMART" id="SM00184">
    <property type="entry name" value="RING"/>
    <property type="match status" value="1"/>
</dbReference>
<dbReference type="CDD" id="cd16454">
    <property type="entry name" value="RING-H2_PA-TM-RING"/>
    <property type="match status" value="1"/>
</dbReference>
<feature type="compositionally biased region" description="Basic and acidic residues" evidence="2">
    <location>
        <begin position="45"/>
        <end position="101"/>
    </location>
</feature>
<keyword evidence="1" id="KW-0479">Metal-binding</keyword>
<dbReference type="SUPFAM" id="SSF57850">
    <property type="entry name" value="RING/U-box"/>
    <property type="match status" value="1"/>
</dbReference>
<evidence type="ECO:0000256" key="1">
    <source>
        <dbReference type="PROSITE-ProRule" id="PRU00175"/>
    </source>
</evidence>
<dbReference type="InterPro" id="IPR001841">
    <property type="entry name" value="Znf_RING"/>
</dbReference>
<evidence type="ECO:0000313" key="4">
    <source>
        <dbReference type="EMBL" id="KAA6401644.1"/>
    </source>
</evidence>
<dbReference type="PROSITE" id="PS50089">
    <property type="entry name" value="ZF_RING_2"/>
    <property type="match status" value="1"/>
</dbReference>
<dbReference type="GO" id="GO:0046621">
    <property type="term" value="P:negative regulation of organ growth"/>
    <property type="evidence" value="ECO:0007669"/>
    <property type="project" value="InterPro"/>
</dbReference>
<keyword evidence="1" id="KW-0863">Zinc-finger</keyword>
<keyword evidence="1" id="KW-0862">Zinc</keyword>
<proteinExistence type="predicted"/>
<protein>
    <recommendedName>
        <fullName evidence="3">RING-type domain-containing protein</fullName>
    </recommendedName>
</protein>
<feature type="compositionally biased region" description="Basic and acidic residues" evidence="2">
    <location>
        <begin position="1"/>
        <end position="29"/>
    </location>
</feature>
<organism evidence="4 5">
    <name type="scientific">Streblomastix strix</name>
    <dbReference type="NCBI Taxonomy" id="222440"/>
    <lineage>
        <taxon>Eukaryota</taxon>
        <taxon>Metamonada</taxon>
        <taxon>Preaxostyla</taxon>
        <taxon>Oxymonadida</taxon>
        <taxon>Streblomastigidae</taxon>
        <taxon>Streblomastix</taxon>
    </lineage>
</organism>
<feature type="domain" description="RING-type" evidence="3">
    <location>
        <begin position="215"/>
        <end position="256"/>
    </location>
</feature>
<evidence type="ECO:0000259" key="3">
    <source>
        <dbReference type="PROSITE" id="PS50089"/>
    </source>
</evidence>
<evidence type="ECO:0000313" key="5">
    <source>
        <dbReference type="Proteomes" id="UP000324800"/>
    </source>
</evidence>
<comment type="caution">
    <text evidence="4">The sequence shown here is derived from an EMBL/GenBank/DDBJ whole genome shotgun (WGS) entry which is preliminary data.</text>
</comment>
<dbReference type="OrthoDB" id="8062037at2759"/>
<accession>A0A5J4X339</accession>
<dbReference type="InterPro" id="IPR013083">
    <property type="entry name" value="Znf_RING/FYVE/PHD"/>
</dbReference>
<dbReference type="GO" id="GO:0008270">
    <property type="term" value="F:zinc ion binding"/>
    <property type="evidence" value="ECO:0007669"/>
    <property type="project" value="UniProtKB-KW"/>
</dbReference>
<evidence type="ECO:0000256" key="2">
    <source>
        <dbReference type="SAM" id="MobiDB-lite"/>
    </source>
</evidence>
<reference evidence="4 5" key="1">
    <citation type="submission" date="2019-03" db="EMBL/GenBank/DDBJ databases">
        <title>Single cell metagenomics reveals metabolic interactions within the superorganism composed of flagellate Streblomastix strix and complex community of Bacteroidetes bacteria on its surface.</title>
        <authorList>
            <person name="Treitli S.C."/>
            <person name="Kolisko M."/>
            <person name="Husnik F."/>
            <person name="Keeling P."/>
            <person name="Hampl V."/>
        </authorList>
    </citation>
    <scope>NUCLEOTIDE SEQUENCE [LARGE SCALE GENOMIC DNA]</scope>
    <source>
        <strain evidence="4">ST1C</strain>
    </source>
</reference>
<dbReference type="EMBL" id="SNRW01000356">
    <property type="protein sequence ID" value="KAA6401644.1"/>
    <property type="molecule type" value="Genomic_DNA"/>
</dbReference>
<feature type="region of interest" description="Disordered" evidence="2">
    <location>
        <begin position="1"/>
        <end position="101"/>
    </location>
</feature>
<dbReference type="Proteomes" id="UP000324800">
    <property type="component" value="Unassembled WGS sequence"/>
</dbReference>
<name>A0A5J4X339_9EUKA</name>
<dbReference type="PANTHER" id="PTHR46400:SF5">
    <property type="entry name" value="RING-TYPE DOMAIN-CONTAINING PROTEIN"/>
    <property type="match status" value="1"/>
</dbReference>